<proteinExistence type="inferred from homology"/>
<dbReference type="EMBL" id="MU006004">
    <property type="protein sequence ID" value="KAF2858702.1"/>
    <property type="molecule type" value="Genomic_DNA"/>
</dbReference>
<evidence type="ECO:0000256" key="4">
    <source>
        <dbReference type="ARBA" id="ARBA00023125"/>
    </source>
</evidence>
<keyword evidence="9" id="KW-1185">Reference proteome</keyword>
<dbReference type="InterPro" id="IPR040855">
    <property type="entry name" value="ORC_WH_C"/>
</dbReference>
<comment type="similarity">
    <text evidence="2">Belongs to the ORC3 family.</text>
</comment>
<dbReference type="AlphaFoldDB" id="A0A6A7BUF2"/>
<sequence length="635" mass="70811">MEYAGAYVFSPEEPPAKRRRHNAVGLQASWPRRLQTYQELWTELHDEINRARTDINVSTISAIAAFLDAAIHNAENGIPTAIVRTQIGASAEDSIAGKLQHVPGKATTFIRSGSGANLKSVLKSLINQAIQATSAEDDDEDDVFEGNRHLLKYDLQILADFVRERGIRQVLVFFEDPEAFNSHLLSELIELLDCWRDRIPFACLFTVATSVDFLQQRLSVGAVKCLRGRSFTVAPAEAVIERLFAVAIAGERVWIGPSVMSMALERQRDYVYNPDALVDAIQYAYMSHFYANAVSIFLSSDWSTIPSDHYEAVRHLPSFRPLIRQWLDKGETARAKGALESDEQLQESMEPILASNRKKMSKIIFAIELYRILQRQIPDVSETPLSKLYVQAIHGKLARSPALRTLLLTIRRQPSEVACALMRAVAEHDDDLADCGNLADELEVLATGTTAPLKSGDHPGQTVRTTVVGRQVELSKQPTALSRDDAAYTALLRRLTDKLDGYFNANLIDPKTLALHEIFIYDLKSPSREVLTPRPRHAIERALASPHDYLDCGCCAEGSGQQPATAVLYQLYLETGSLVNVSDLWTAYSAVVENIEENEATALFQRGLAELRMLGMVKPTRRKVDHIAKTMWKGL</sequence>
<dbReference type="OrthoDB" id="10265211at2759"/>
<dbReference type="PANTHER" id="PTHR12748">
    <property type="entry name" value="ORIGIN RECOGNITION COMPLEX SUBUNIT 3"/>
    <property type="match status" value="1"/>
</dbReference>
<dbReference type="GO" id="GO:0005664">
    <property type="term" value="C:nuclear origin of replication recognition complex"/>
    <property type="evidence" value="ECO:0007669"/>
    <property type="project" value="InterPro"/>
</dbReference>
<comment type="subcellular location">
    <subcellularLocation>
        <location evidence="1">Nucleus</location>
    </subcellularLocation>
</comment>
<evidence type="ECO:0000259" key="7">
    <source>
        <dbReference type="Pfam" id="PF18137"/>
    </source>
</evidence>
<accession>A0A6A7BUF2</accession>
<dbReference type="GO" id="GO:0005656">
    <property type="term" value="C:nuclear pre-replicative complex"/>
    <property type="evidence" value="ECO:0007669"/>
    <property type="project" value="TreeGrafter"/>
</dbReference>
<keyword evidence="4" id="KW-0238">DNA-binding</keyword>
<dbReference type="PANTHER" id="PTHR12748:SF0">
    <property type="entry name" value="ORIGIN RECOGNITION COMPLEX SUBUNIT 3"/>
    <property type="match status" value="1"/>
</dbReference>
<dbReference type="CDD" id="cd20704">
    <property type="entry name" value="Orc3"/>
    <property type="match status" value="1"/>
</dbReference>
<protein>
    <submittedName>
        <fullName evidence="8">Uncharacterized protein</fullName>
    </submittedName>
</protein>
<gene>
    <name evidence="8" type="ORF">K470DRAFT_272190</name>
</gene>
<dbReference type="InterPro" id="IPR045667">
    <property type="entry name" value="ORC3_N"/>
</dbReference>
<keyword evidence="5" id="KW-0539">Nucleus</keyword>
<reference evidence="8" key="1">
    <citation type="journal article" date="2020" name="Stud. Mycol.">
        <title>101 Dothideomycetes genomes: a test case for predicting lifestyles and emergence of pathogens.</title>
        <authorList>
            <person name="Haridas S."/>
            <person name="Albert R."/>
            <person name="Binder M."/>
            <person name="Bloem J."/>
            <person name="Labutti K."/>
            <person name="Salamov A."/>
            <person name="Andreopoulos B."/>
            <person name="Baker S."/>
            <person name="Barry K."/>
            <person name="Bills G."/>
            <person name="Bluhm B."/>
            <person name="Cannon C."/>
            <person name="Castanera R."/>
            <person name="Culley D."/>
            <person name="Daum C."/>
            <person name="Ezra D."/>
            <person name="Gonzalez J."/>
            <person name="Henrissat B."/>
            <person name="Kuo A."/>
            <person name="Liang C."/>
            <person name="Lipzen A."/>
            <person name="Lutzoni F."/>
            <person name="Magnuson J."/>
            <person name="Mondo S."/>
            <person name="Nolan M."/>
            <person name="Ohm R."/>
            <person name="Pangilinan J."/>
            <person name="Park H.-J."/>
            <person name="Ramirez L."/>
            <person name="Alfaro M."/>
            <person name="Sun H."/>
            <person name="Tritt A."/>
            <person name="Yoshinaga Y."/>
            <person name="Zwiers L.-H."/>
            <person name="Turgeon B."/>
            <person name="Goodwin S."/>
            <person name="Spatafora J."/>
            <person name="Crous P."/>
            <person name="Grigoriev I."/>
        </authorList>
    </citation>
    <scope>NUCLEOTIDE SEQUENCE</scope>
    <source>
        <strain evidence="8">CBS 480.64</strain>
    </source>
</reference>
<dbReference type="GO" id="GO:0003688">
    <property type="term" value="F:DNA replication origin binding"/>
    <property type="evidence" value="ECO:0007669"/>
    <property type="project" value="TreeGrafter"/>
</dbReference>
<evidence type="ECO:0000256" key="2">
    <source>
        <dbReference type="ARBA" id="ARBA00010977"/>
    </source>
</evidence>
<dbReference type="GO" id="GO:0031261">
    <property type="term" value="C:DNA replication preinitiation complex"/>
    <property type="evidence" value="ECO:0007669"/>
    <property type="project" value="TreeGrafter"/>
</dbReference>
<dbReference type="Pfam" id="PF07034">
    <property type="entry name" value="ORC3_N"/>
    <property type="match status" value="1"/>
</dbReference>
<feature type="domain" description="Origin recognition complex subunit 3 N-terminal" evidence="6">
    <location>
        <begin position="30"/>
        <end position="297"/>
    </location>
</feature>
<dbReference type="Proteomes" id="UP000799421">
    <property type="component" value="Unassembled WGS sequence"/>
</dbReference>
<dbReference type="InterPro" id="IPR020795">
    <property type="entry name" value="ORC3"/>
</dbReference>
<evidence type="ECO:0000259" key="6">
    <source>
        <dbReference type="Pfam" id="PF07034"/>
    </source>
</evidence>
<evidence type="ECO:0000256" key="5">
    <source>
        <dbReference type="ARBA" id="ARBA00023242"/>
    </source>
</evidence>
<keyword evidence="3" id="KW-0235">DNA replication</keyword>
<evidence type="ECO:0000313" key="8">
    <source>
        <dbReference type="EMBL" id="KAF2858702.1"/>
    </source>
</evidence>
<organism evidence="8 9">
    <name type="scientific">Piedraia hortae CBS 480.64</name>
    <dbReference type="NCBI Taxonomy" id="1314780"/>
    <lineage>
        <taxon>Eukaryota</taxon>
        <taxon>Fungi</taxon>
        <taxon>Dikarya</taxon>
        <taxon>Ascomycota</taxon>
        <taxon>Pezizomycotina</taxon>
        <taxon>Dothideomycetes</taxon>
        <taxon>Dothideomycetidae</taxon>
        <taxon>Capnodiales</taxon>
        <taxon>Piedraiaceae</taxon>
        <taxon>Piedraia</taxon>
    </lineage>
</organism>
<feature type="domain" description="Origin recognition complex subunit 3 winged helix C-terminal" evidence="7">
    <location>
        <begin position="536"/>
        <end position="598"/>
    </location>
</feature>
<evidence type="ECO:0000256" key="3">
    <source>
        <dbReference type="ARBA" id="ARBA00022705"/>
    </source>
</evidence>
<dbReference type="GO" id="GO:0006270">
    <property type="term" value="P:DNA replication initiation"/>
    <property type="evidence" value="ECO:0007669"/>
    <property type="project" value="TreeGrafter"/>
</dbReference>
<name>A0A6A7BUF2_9PEZI</name>
<evidence type="ECO:0000256" key="1">
    <source>
        <dbReference type="ARBA" id="ARBA00004123"/>
    </source>
</evidence>
<dbReference type="Pfam" id="PF18137">
    <property type="entry name" value="WHD_ORC"/>
    <property type="match status" value="1"/>
</dbReference>
<evidence type="ECO:0000313" key="9">
    <source>
        <dbReference type="Proteomes" id="UP000799421"/>
    </source>
</evidence>